<evidence type="ECO:0000313" key="1">
    <source>
        <dbReference type="EMBL" id="OHS95403.1"/>
    </source>
</evidence>
<dbReference type="RefSeq" id="XP_068348540.1">
    <property type="nucleotide sequence ID" value="XM_068495524.1"/>
</dbReference>
<evidence type="ECO:0000313" key="2">
    <source>
        <dbReference type="Proteomes" id="UP000179807"/>
    </source>
</evidence>
<sequence>MSKKLKGNSFFSRNEVSNHLKVTTMNNFNILWPTLNDPFCVTMREQLFRCGDGSNKQRFECFDAKAMEKLQTHIFEYEQYMSMNENYAEAKKANNIFQIISPNKKTLKEMISKEILHNLEDINQIQQSKIKECQDSIFDVSLINQESQNYDKVIGYLLKKNEEHFHAIKGEYDVAADMKVSLLQLKREETVEMRKIIQNHHCNLCSNIPKPIVIKNISEPILTKKVPLINYPIKRPEISTSSFLQIPQRRRTLSNGTNQLKIIRVIKRYSSPIYAHPPSHTPPCTRLFSYQDLNKINDKKHEASDGECPSDSIEIIAANKNEYLDKKENINEMNSINELGSDFAKNETSSYIEDPKSENDYLSEEENEIDGSFLFLDESLEKNLYKPFDYEKAEEMYQNEVF</sequence>
<accession>A0A1J4JCL9</accession>
<dbReference type="GeneID" id="94830228"/>
<dbReference type="VEuPathDB" id="TrichDB:TRFO_10544"/>
<proteinExistence type="predicted"/>
<gene>
    <name evidence="1" type="ORF">TRFO_10544</name>
</gene>
<protein>
    <submittedName>
        <fullName evidence="1">Uncharacterized protein</fullName>
    </submittedName>
</protein>
<reference evidence="1" key="1">
    <citation type="submission" date="2016-10" db="EMBL/GenBank/DDBJ databases">
        <authorList>
            <person name="Benchimol M."/>
            <person name="Almeida L.G."/>
            <person name="Vasconcelos A.T."/>
            <person name="Perreira-Neves A."/>
            <person name="Rosa I.A."/>
            <person name="Tasca T."/>
            <person name="Bogo M.R."/>
            <person name="de Souza W."/>
        </authorList>
    </citation>
    <scope>NUCLEOTIDE SEQUENCE [LARGE SCALE GENOMIC DNA]</scope>
    <source>
        <strain evidence="1">K</strain>
    </source>
</reference>
<comment type="caution">
    <text evidence="1">The sequence shown here is derived from an EMBL/GenBank/DDBJ whole genome shotgun (WGS) entry which is preliminary data.</text>
</comment>
<keyword evidence="2" id="KW-1185">Reference proteome</keyword>
<dbReference type="EMBL" id="MLAK01001248">
    <property type="protein sequence ID" value="OHS95403.1"/>
    <property type="molecule type" value="Genomic_DNA"/>
</dbReference>
<dbReference type="Proteomes" id="UP000179807">
    <property type="component" value="Unassembled WGS sequence"/>
</dbReference>
<name>A0A1J4JCL9_9EUKA</name>
<organism evidence="1 2">
    <name type="scientific">Tritrichomonas foetus</name>
    <dbReference type="NCBI Taxonomy" id="1144522"/>
    <lineage>
        <taxon>Eukaryota</taxon>
        <taxon>Metamonada</taxon>
        <taxon>Parabasalia</taxon>
        <taxon>Tritrichomonadida</taxon>
        <taxon>Tritrichomonadidae</taxon>
        <taxon>Tritrichomonas</taxon>
    </lineage>
</organism>
<dbReference type="AlphaFoldDB" id="A0A1J4JCL9"/>